<dbReference type="EMBL" id="CAADFJ010000039">
    <property type="protein sequence ID" value="VFK00087.1"/>
    <property type="molecule type" value="Genomic_DNA"/>
</dbReference>
<protein>
    <submittedName>
        <fullName evidence="2">Uncharacterized protein</fullName>
    </submittedName>
</protein>
<accession>A0A450UL27</accession>
<dbReference type="AlphaFoldDB" id="A0A450UL27"/>
<evidence type="ECO:0000313" key="3">
    <source>
        <dbReference type="EMBL" id="VFK00087.1"/>
    </source>
</evidence>
<organism evidence="2">
    <name type="scientific">Candidatus Kentrum eta</name>
    <dbReference type="NCBI Taxonomy" id="2126337"/>
    <lineage>
        <taxon>Bacteria</taxon>
        <taxon>Pseudomonadati</taxon>
        <taxon>Pseudomonadota</taxon>
        <taxon>Gammaproteobacteria</taxon>
        <taxon>Candidatus Kentrum</taxon>
    </lineage>
</organism>
<dbReference type="EMBL" id="CAADFG010000041">
    <property type="protein sequence ID" value="VFJ92305.1"/>
    <property type="molecule type" value="Genomic_DNA"/>
</dbReference>
<evidence type="ECO:0000313" key="2">
    <source>
        <dbReference type="EMBL" id="VFJ93217.1"/>
    </source>
</evidence>
<proteinExistence type="predicted"/>
<sequence>MAMELSDAKWELDFSDGNKERVVRVGAGEQGELRKQISLAKEKFHLAGDCPVNSFYKAGQDGVRIHRMLEERGIGNLVLDLSGIEVNRRKRRNLTVELAWLWLRCSAREQIGRDKLLKTKFTL</sequence>
<dbReference type="EMBL" id="CAADFI010000040">
    <property type="protein sequence ID" value="VFJ93217.1"/>
    <property type="molecule type" value="Genomic_DNA"/>
</dbReference>
<name>A0A450UL27_9GAMM</name>
<evidence type="ECO:0000313" key="1">
    <source>
        <dbReference type="EMBL" id="VFJ92305.1"/>
    </source>
</evidence>
<gene>
    <name evidence="1" type="ORF">BECKH772A_GA0070896_1004118</name>
    <name evidence="2" type="ORF">BECKH772B_GA0070898_1004018</name>
    <name evidence="3" type="ORF">BECKH772C_GA0070978_1003918</name>
</gene>
<reference evidence="2" key="1">
    <citation type="submission" date="2019-02" db="EMBL/GenBank/DDBJ databases">
        <authorList>
            <person name="Gruber-Vodicka R. H."/>
            <person name="Seah K. B. B."/>
        </authorList>
    </citation>
    <scope>NUCLEOTIDE SEQUENCE</scope>
    <source>
        <strain evidence="3">BECK_SA2B12</strain>
        <strain evidence="1">BECK_SA2B15</strain>
        <strain evidence="2">BECK_SA2B20</strain>
    </source>
</reference>